<feature type="compositionally biased region" description="Acidic residues" evidence="1">
    <location>
        <begin position="803"/>
        <end position="812"/>
    </location>
</feature>
<feature type="domain" description="PDZ" evidence="2">
    <location>
        <begin position="378"/>
        <end position="457"/>
    </location>
</feature>
<feature type="compositionally biased region" description="Basic residues" evidence="1">
    <location>
        <begin position="96"/>
        <end position="107"/>
    </location>
</feature>
<feature type="region of interest" description="Disordered" evidence="1">
    <location>
        <begin position="289"/>
        <end position="330"/>
    </location>
</feature>
<evidence type="ECO:0000313" key="4">
    <source>
        <dbReference type="Proteomes" id="UP001530315"/>
    </source>
</evidence>
<dbReference type="SUPFAM" id="SSF50156">
    <property type="entry name" value="PDZ domain-like"/>
    <property type="match status" value="1"/>
</dbReference>
<feature type="region of interest" description="Disordered" evidence="1">
    <location>
        <begin position="1"/>
        <end position="27"/>
    </location>
</feature>
<feature type="region of interest" description="Disordered" evidence="1">
    <location>
        <begin position="88"/>
        <end position="116"/>
    </location>
</feature>
<evidence type="ECO:0000313" key="3">
    <source>
        <dbReference type="EMBL" id="KAL3764039.1"/>
    </source>
</evidence>
<feature type="compositionally biased region" description="Low complexity" evidence="1">
    <location>
        <begin position="289"/>
        <end position="300"/>
    </location>
</feature>
<accession>A0ABD3MMC9</accession>
<gene>
    <name evidence="3" type="ORF">ACHAW5_003988</name>
</gene>
<name>A0ABD3MMC9_9STRA</name>
<feature type="region of interest" description="Disordered" evidence="1">
    <location>
        <begin position="829"/>
        <end position="849"/>
    </location>
</feature>
<feature type="compositionally biased region" description="Low complexity" evidence="1">
    <location>
        <begin position="169"/>
        <end position="186"/>
    </location>
</feature>
<evidence type="ECO:0000259" key="2">
    <source>
        <dbReference type="PROSITE" id="PS50106"/>
    </source>
</evidence>
<feature type="compositionally biased region" description="Basic and acidic residues" evidence="1">
    <location>
        <begin position="1"/>
        <end position="11"/>
    </location>
</feature>
<comment type="caution">
    <text evidence="3">The sequence shown here is derived from an EMBL/GenBank/DDBJ whole genome shotgun (WGS) entry which is preliminary data.</text>
</comment>
<feature type="region of interest" description="Disordered" evidence="1">
    <location>
        <begin position="161"/>
        <end position="188"/>
    </location>
</feature>
<feature type="region of interest" description="Disordered" evidence="1">
    <location>
        <begin position="774"/>
        <end position="815"/>
    </location>
</feature>
<dbReference type="AlphaFoldDB" id="A0ABD3MMC9"/>
<proteinExistence type="predicted"/>
<dbReference type="PROSITE" id="PS50106">
    <property type="entry name" value="PDZ"/>
    <property type="match status" value="1"/>
</dbReference>
<dbReference type="Gene3D" id="2.30.42.10">
    <property type="match status" value="1"/>
</dbReference>
<feature type="compositionally biased region" description="Low complexity" evidence="1">
    <location>
        <begin position="310"/>
        <end position="321"/>
    </location>
</feature>
<evidence type="ECO:0000256" key="1">
    <source>
        <dbReference type="SAM" id="MobiDB-lite"/>
    </source>
</evidence>
<keyword evidence="4" id="KW-1185">Reference proteome</keyword>
<dbReference type="InterPro" id="IPR036034">
    <property type="entry name" value="PDZ_sf"/>
</dbReference>
<dbReference type="Proteomes" id="UP001530315">
    <property type="component" value="Unassembled WGS sequence"/>
</dbReference>
<dbReference type="InterPro" id="IPR001478">
    <property type="entry name" value="PDZ"/>
</dbReference>
<dbReference type="EMBL" id="JALLAZ020001782">
    <property type="protein sequence ID" value="KAL3764039.1"/>
    <property type="molecule type" value="Genomic_DNA"/>
</dbReference>
<reference evidence="3 4" key="1">
    <citation type="submission" date="2024-10" db="EMBL/GenBank/DDBJ databases">
        <title>Updated reference genomes for cyclostephanoid diatoms.</title>
        <authorList>
            <person name="Roberts W.R."/>
            <person name="Alverson A.J."/>
        </authorList>
    </citation>
    <scope>NUCLEOTIDE SEQUENCE [LARGE SCALE GENOMIC DNA]</scope>
    <source>
        <strain evidence="3 4">AJA276-08</strain>
    </source>
</reference>
<sequence>MKRRGGVDENNGRIAAANEEERKRLDAETSRRAIIETCIVDLVARVERRTEYETTLRPGVPYAVGEAMEGVLTSIERARDAEIELSRAKRREEARRKRAERKKKKRRREEEEEEGWHLNQLRRREIWTCLHEMIRAVEGEAEMTTTTVAGVGGGGDHHHFGQQTPLPLPTSTTTTATTTTTMPSLPGVAMRSVGTTMSGEYDHHHPYYYYYRRPPTTTTTTTSFLPIPNVAHAGTALPSVVDRHHGALPLLLHHPPSSGRVIVAHRPIVDHPHGAYPFQLHARIRPTPAAAAASSYDPSLSAPPPPPPSARARTTTQAPPTLLHPRPISDPYSPYLRTHRVLDGEIRMTRRGDNRFGVTLRFECRSALVPREDDETATVLVAAAAADGVGGPTSGGRRKPRRRRVNYGVVTVVDASAAEFATAADALRPGDVVLSINGASVGGSTFADACRAMADSPACQETGVVRCSLTVARANAVVGATVGRAVRVLGPSSGRTPTTCPPVDGGPPDAAVAVPGPTIAPLPSIPFRAVGDGTISGEFSSVEWTALVRGLSDIPHRLFSGMALISVSQREALVAILKSDEYGGILRRRGLEALEAKLAHESKRVATEMRRRADRHWSIERKAIPDAEGDAPTTGVPLTDARRSALRCAARPARGCKCGSPSHDFVSDPSCPLYSDVRQYCEENSIDIRDANHVDIRATRKAPTTMRAKNAVEKAYIDRFVKLRSENSATREEAEFVLEMETIQASIMKKAVFAPPSLCTLILSAVASMMDRLGGGESTREVGQNMGPSSATSKLPPPKSDTDGSDDSDDDGLPLNLLIQCGSKRRASNIKLPLSKQPKQTESSEPKIIGKRSPHPYCLAEILQHVSLCHGHLFEEPTHADFAWQQRHRSSLTTQLSKEVMFKGNPRTPGSLSFENIRFVLDEGRMSRLRDAWEKHAHKLDEDATDINDEWIVTYLVSNTVTGLRHEIDVMVSLGILSVEANGKLILAKNWQERVPHMILNESKKLAGASATHDLE</sequence>
<protein>
    <recommendedName>
        <fullName evidence="2">PDZ domain-containing protein</fullName>
    </recommendedName>
</protein>
<organism evidence="3 4">
    <name type="scientific">Stephanodiscus triporus</name>
    <dbReference type="NCBI Taxonomy" id="2934178"/>
    <lineage>
        <taxon>Eukaryota</taxon>
        <taxon>Sar</taxon>
        <taxon>Stramenopiles</taxon>
        <taxon>Ochrophyta</taxon>
        <taxon>Bacillariophyta</taxon>
        <taxon>Coscinodiscophyceae</taxon>
        <taxon>Thalassiosirophycidae</taxon>
        <taxon>Stephanodiscales</taxon>
        <taxon>Stephanodiscaceae</taxon>
        <taxon>Stephanodiscus</taxon>
    </lineage>
</organism>